<evidence type="ECO:0000256" key="3">
    <source>
        <dbReference type="ARBA" id="ARBA00022679"/>
    </source>
</evidence>
<proteinExistence type="inferred from homology"/>
<dbReference type="Pfam" id="PF03841">
    <property type="entry name" value="SelA"/>
    <property type="match status" value="1"/>
</dbReference>
<keyword evidence="11" id="KW-1185">Reference proteome</keyword>
<comment type="cofactor">
    <cofactor evidence="1 8">
        <name>pyridoxal 5'-phosphate</name>
        <dbReference type="ChEBI" id="CHEBI:597326"/>
    </cofactor>
</comment>
<comment type="catalytic activity">
    <reaction evidence="8">
        <text>L-seryl-tRNA(Sec) + selenophosphate + H(+) = L-selenocysteinyl-tRNA(Sec) + phosphate</text>
        <dbReference type="Rhea" id="RHEA:22728"/>
        <dbReference type="Rhea" id="RHEA-COMP:9742"/>
        <dbReference type="Rhea" id="RHEA-COMP:9743"/>
        <dbReference type="ChEBI" id="CHEBI:15378"/>
        <dbReference type="ChEBI" id="CHEBI:16144"/>
        <dbReference type="ChEBI" id="CHEBI:43474"/>
        <dbReference type="ChEBI" id="CHEBI:78533"/>
        <dbReference type="ChEBI" id="CHEBI:78573"/>
        <dbReference type="EC" id="2.9.1.1"/>
    </reaction>
</comment>
<evidence type="ECO:0000256" key="8">
    <source>
        <dbReference type="HAMAP-Rule" id="MF_00423"/>
    </source>
</evidence>
<dbReference type="NCBIfam" id="TIGR00474">
    <property type="entry name" value="selA"/>
    <property type="match status" value="1"/>
</dbReference>
<dbReference type="EMBL" id="BPQV01000004">
    <property type="protein sequence ID" value="GJE26814.1"/>
    <property type="molecule type" value="Genomic_DNA"/>
</dbReference>
<keyword evidence="5 8" id="KW-0648">Protein biosynthesis</keyword>
<feature type="modified residue" description="N6-(pyridoxal phosphate)lysine" evidence="8">
    <location>
        <position position="290"/>
    </location>
</feature>
<dbReference type="RefSeq" id="WP_238310681.1">
    <property type="nucleotide sequence ID" value="NZ_BPQV01000004.1"/>
</dbReference>
<dbReference type="Pfam" id="PF12390">
    <property type="entry name" value="Se-cys_synth_N"/>
    <property type="match status" value="1"/>
</dbReference>
<comment type="subcellular location">
    <subcellularLocation>
        <location evidence="8">Cytoplasm</location>
    </subcellularLocation>
</comment>
<protein>
    <recommendedName>
        <fullName evidence="8">L-seryl-tRNA(Sec) selenium transferase</fullName>
        <ecNumber evidence="8">2.9.1.1</ecNumber>
    </recommendedName>
    <alternativeName>
        <fullName evidence="8">Selenocysteine synthase</fullName>
        <shortName evidence="8">Sec synthase</shortName>
    </alternativeName>
    <alternativeName>
        <fullName evidence="8">Selenocysteinyl-tRNA(Sec) synthase</fullName>
    </alternativeName>
</protein>
<dbReference type="GO" id="GO:0016740">
    <property type="term" value="F:transferase activity"/>
    <property type="evidence" value="ECO:0007669"/>
    <property type="project" value="UniProtKB-KW"/>
</dbReference>
<evidence type="ECO:0000256" key="4">
    <source>
        <dbReference type="ARBA" id="ARBA00022898"/>
    </source>
</evidence>
<keyword evidence="3 8" id="KW-0808">Transferase</keyword>
<evidence type="ECO:0000259" key="9">
    <source>
        <dbReference type="Pfam" id="PF12390"/>
    </source>
</evidence>
<evidence type="ECO:0000256" key="6">
    <source>
        <dbReference type="ARBA" id="ARBA00023266"/>
    </source>
</evidence>
<dbReference type="SUPFAM" id="SSF53383">
    <property type="entry name" value="PLP-dependent transferases"/>
    <property type="match status" value="1"/>
</dbReference>
<evidence type="ECO:0000256" key="1">
    <source>
        <dbReference type="ARBA" id="ARBA00001933"/>
    </source>
</evidence>
<dbReference type="InterPro" id="IPR018319">
    <property type="entry name" value="SelA-like"/>
</dbReference>
<accession>A0ABQ4T8M7</accession>
<dbReference type="InterPro" id="IPR004534">
    <property type="entry name" value="SelA_trans"/>
</dbReference>
<dbReference type="PANTHER" id="PTHR32328">
    <property type="entry name" value="L-SERYL-TRNA(SEC) SELENIUM TRANSFERASE"/>
    <property type="match status" value="1"/>
</dbReference>
<keyword evidence="6 8" id="KW-0711">Selenium</keyword>
<keyword evidence="2 8" id="KW-0963">Cytoplasm</keyword>
<dbReference type="InterPro" id="IPR015421">
    <property type="entry name" value="PyrdxlP-dep_Trfase_major"/>
</dbReference>
<sequence length="466" mass="49291">MTAPAPPRPLRPPSVERLLTEAAAPLAERYGRQALTHALRAVLAAIREGRAAPAAEAAPLLARAQGLLEAENAPSLRPVFNLTGTVLHTNLGRAPLPPEAAEAVAAVMLQASNLEFDLARGERGERDDHVEALICRLTGAEAAVVVNNNAAAVLLVLNALALRKEVIVSRGELVEIGGSFRVPDVMARAGCRLREVGTTNRTHLKDYAEAIGERTGLVMKVHQSNYAIHGFTAEVEEAALATLCAERGVPFAVDLGSGNLIDFSAYGLPPEPTVRAVLAHSDLVTFSGDKLLGAVQCGIVAGRADLVAKVRKNPLKRALRVDKMTYAALAAVLRLYLHPERLHERLPALRLLTRERAAILAQAERLAPEIAARLAGRAAIGVEPCMSQIGSGALPVETLPSACLALRPPEGSGRKGEGAWLKRMAAALRALPVPVIGRISEGALRLDLRTLEDEAGLLASLDALNA</sequence>
<feature type="domain" description="L-seryl-tRNA selenium transferase N-terminal" evidence="9">
    <location>
        <begin position="13"/>
        <end position="47"/>
    </location>
</feature>
<name>A0ABQ4T8M7_METOR</name>
<dbReference type="EC" id="2.9.1.1" evidence="8"/>
<reference evidence="10" key="2">
    <citation type="submission" date="2021-08" db="EMBL/GenBank/DDBJ databases">
        <authorList>
            <person name="Tani A."/>
            <person name="Ola A."/>
            <person name="Ogura Y."/>
            <person name="Katsura K."/>
            <person name="Hayashi T."/>
        </authorList>
    </citation>
    <scope>NUCLEOTIDE SEQUENCE</scope>
    <source>
        <strain evidence="10">NBRC 15689</strain>
    </source>
</reference>
<comment type="function">
    <text evidence="8">Converts seryl-tRNA(Sec) to selenocysteinyl-tRNA(Sec) required for selenoprotein biosynthesis.</text>
</comment>
<dbReference type="Proteomes" id="UP001055156">
    <property type="component" value="Unassembled WGS sequence"/>
</dbReference>
<dbReference type="HAMAP" id="MF_00423">
    <property type="entry name" value="SelA"/>
    <property type="match status" value="1"/>
</dbReference>
<dbReference type="Gene3D" id="3.90.1150.180">
    <property type="match status" value="1"/>
</dbReference>
<comment type="similarity">
    <text evidence="7 8">Belongs to the SelA family.</text>
</comment>
<comment type="pathway">
    <text evidence="8">Aminoacyl-tRNA biosynthesis; selenocysteinyl-tRNA(Sec) biosynthesis; selenocysteinyl-tRNA(Sec) from L-seryl-tRNA(Sec) (bacterial route): step 1/1.</text>
</comment>
<comment type="caution">
    <text evidence="10">The sequence shown here is derived from an EMBL/GenBank/DDBJ whole genome shotgun (WGS) entry which is preliminary data.</text>
</comment>
<gene>
    <name evidence="8 10" type="primary">selA</name>
    <name evidence="10" type="ORF">LKMONMHP_1667</name>
</gene>
<reference evidence="10" key="1">
    <citation type="journal article" date="2021" name="Front. Microbiol.">
        <title>Comprehensive Comparative Genomics and Phenotyping of Methylobacterium Species.</title>
        <authorList>
            <person name="Alessa O."/>
            <person name="Ogura Y."/>
            <person name="Fujitani Y."/>
            <person name="Takami H."/>
            <person name="Hayashi T."/>
            <person name="Sahin N."/>
            <person name="Tani A."/>
        </authorList>
    </citation>
    <scope>NUCLEOTIDE SEQUENCE</scope>
    <source>
        <strain evidence="10">NBRC 15689</strain>
    </source>
</reference>
<evidence type="ECO:0000256" key="2">
    <source>
        <dbReference type="ARBA" id="ARBA00022490"/>
    </source>
</evidence>
<evidence type="ECO:0000256" key="7">
    <source>
        <dbReference type="ARBA" id="ARBA00044507"/>
    </source>
</evidence>
<dbReference type="InterPro" id="IPR015424">
    <property type="entry name" value="PyrdxlP-dep_Trfase"/>
</dbReference>
<evidence type="ECO:0000313" key="10">
    <source>
        <dbReference type="EMBL" id="GJE26814.1"/>
    </source>
</evidence>
<dbReference type="PANTHER" id="PTHR32328:SF0">
    <property type="entry name" value="L-SERYL-TRNA(SEC) SELENIUM TRANSFERASE"/>
    <property type="match status" value="1"/>
</dbReference>
<dbReference type="Gene3D" id="3.40.640.10">
    <property type="entry name" value="Type I PLP-dependent aspartate aminotransferase-like (Major domain)"/>
    <property type="match status" value="1"/>
</dbReference>
<organism evidence="10 11">
    <name type="scientific">Methylobacterium organophilum</name>
    <dbReference type="NCBI Taxonomy" id="410"/>
    <lineage>
        <taxon>Bacteria</taxon>
        <taxon>Pseudomonadati</taxon>
        <taxon>Pseudomonadota</taxon>
        <taxon>Alphaproteobacteria</taxon>
        <taxon>Hyphomicrobiales</taxon>
        <taxon>Methylobacteriaceae</taxon>
        <taxon>Methylobacterium</taxon>
    </lineage>
</organism>
<evidence type="ECO:0000256" key="5">
    <source>
        <dbReference type="ARBA" id="ARBA00022917"/>
    </source>
</evidence>
<keyword evidence="4 8" id="KW-0663">Pyridoxal phosphate</keyword>
<dbReference type="InterPro" id="IPR025862">
    <property type="entry name" value="SelA_trans_N_dom"/>
</dbReference>
<evidence type="ECO:0000313" key="11">
    <source>
        <dbReference type="Proteomes" id="UP001055156"/>
    </source>
</evidence>